<feature type="compositionally biased region" description="Basic and acidic residues" evidence="1">
    <location>
        <begin position="27"/>
        <end position="53"/>
    </location>
</feature>
<protein>
    <submittedName>
        <fullName evidence="2">Uncharacterized protein</fullName>
    </submittedName>
</protein>
<gene>
    <name evidence="2" type="ORF">F2P81_008537</name>
</gene>
<organism evidence="2 3">
    <name type="scientific">Scophthalmus maximus</name>
    <name type="common">Turbot</name>
    <name type="synonym">Psetta maxima</name>
    <dbReference type="NCBI Taxonomy" id="52904"/>
    <lineage>
        <taxon>Eukaryota</taxon>
        <taxon>Metazoa</taxon>
        <taxon>Chordata</taxon>
        <taxon>Craniata</taxon>
        <taxon>Vertebrata</taxon>
        <taxon>Euteleostomi</taxon>
        <taxon>Actinopterygii</taxon>
        <taxon>Neopterygii</taxon>
        <taxon>Teleostei</taxon>
        <taxon>Neoteleostei</taxon>
        <taxon>Acanthomorphata</taxon>
        <taxon>Carangaria</taxon>
        <taxon>Pleuronectiformes</taxon>
        <taxon>Pleuronectoidei</taxon>
        <taxon>Scophthalmidae</taxon>
        <taxon>Scophthalmus</taxon>
    </lineage>
</organism>
<dbReference type="EMBL" id="VEVO01000007">
    <property type="protein sequence ID" value="KAF0040302.1"/>
    <property type="molecule type" value="Genomic_DNA"/>
</dbReference>
<comment type="caution">
    <text evidence="2">The sequence shown here is derived from an EMBL/GenBank/DDBJ whole genome shotgun (WGS) entry which is preliminary data.</text>
</comment>
<accession>A0A6A4TDK3</accession>
<dbReference type="Proteomes" id="UP000438429">
    <property type="component" value="Unassembled WGS sequence"/>
</dbReference>
<reference evidence="2 3" key="1">
    <citation type="submission" date="2019-06" db="EMBL/GenBank/DDBJ databases">
        <title>Draft genomes of female and male turbot (Scophthalmus maximus).</title>
        <authorList>
            <person name="Xu H."/>
            <person name="Xu X.-W."/>
            <person name="Shao C."/>
            <person name="Chen S."/>
        </authorList>
    </citation>
    <scope>NUCLEOTIDE SEQUENCE [LARGE SCALE GENOMIC DNA]</scope>
    <source>
        <strain evidence="2">Ysfricsl-2016a</strain>
        <tissue evidence="2">Blood</tissue>
    </source>
</reference>
<name>A0A6A4TDK3_SCOMX</name>
<evidence type="ECO:0000313" key="2">
    <source>
        <dbReference type="EMBL" id="KAF0040302.1"/>
    </source>
</evidence>
<evidence type="ECO:0000256" key="1">
    <source>
        <dbReference type="SAM" id="MobiDB-lite"/>
    </source>
</evidence>
<feature type="region of interest" description="Disordered" evidence="1">
    <location>
        <begin position="1"/>
        <end position="53"/>
    </location>
</feature>
<dbReference type="AlphaFoldDB" id="A0A6A4TDK3"/>
<sequence>MTTRPRGTGSNSRGSAVFRKRLRRVHRSDPSRRAEQFPTDVKQDSAHSSESSPDRVHCFTVFTDALTHDERNSKADFQMSSSTSCQEVREARIDLLQFDLQHRQVMMTSSSCSREREGEFPLKLDHDLGSFDSSGSRRRDELCSALGRLSSSLVGSRQRTRSLQTTSEFVCEDESVSGSSPSTFVQSRVDCCRCSTDTWSLRSS</sequence>
<evidence type="ECO:0000313" key="3">
    <source>
        <dbReference type="Proteomes" id="UP000438429"/>
    </source>
</evidence>
<proteinExistence type="predicted"/>
<feature type="compositionally biased region" description="Polar residues" evidence="1">
    <location>
        <begin position="1"/>
        <end position="14"/>
    </location>
</feature>